<dbReference type="GO" id="GO:0004177">
    <property type="term" value="F:aminopeptidase activity"/>
    <property type="evidence" value="ECO:0007669"/>
    <property type="project" value="UniProtKB-KW"/>
</dbReference>
<keyword evidence="7" id="KW-1185">Reference proteome</keyword>
<dbReference type="InterPro" id="IPR000994">
    <property type="entry name" value="Pept_M24"/>
</dbReference>
<dbReference type="SUPFAM" id="SSF53092">
    <property type="entry name" value="Creatinase/prolidase N-terminal domain"/>
    <property type="match status" value="2"/>
</dbReference>
<dbReference type="Gene3D" id="3.90.230.10">
    <property type="entry name" value="Creatinase/methionine aminopeptidase superfamily"/>
    <property type="match status" value="1"/>
</dbReference>
<dbReference type="OrthoDB" id="9995434at2759"/>
<feature type="chain" id="PRO_5034770396" evidence="3">
    <location>
        <begin position="22"/>
        <end position="728"/>
    </location>
</feature>
<gene>
    <name evidence="8" type="primary">LOC111127436</name>
</gene>
<accession>A0A8B8DL50</accession>
<evidence type="ECO:0000259" key="5">
    <source>
        <dbReference type="Pfam" id="PF01321"/>
    </source>
</evidence>
<proteinExistence type="predicted"/>
<dbReference type="PANTHER" id="PTHR43763:SF6">
    <property type="entry name" value="XAA-PRO AMINOPEPTIDASE 1"/>
    <property type="match status" value="1"/>
</dbReference>
<name>A0A8B8DL50_CRAVI</name>
<dbReference type="Pfam" id="PF01321">
    <property type="entry name" value="Creatinase_N"/>
    <property type="match status" value="1"/>
</dbReference>
<reference evidence="8" key="1">
    <citation type="submission" date="2025-08" db="UniProtKB">
        <authorList>
            <consortium name="RefSeq"/>
        </authorList>
    </citation>
    <scope>IDENTIFICATION</scope>
    <source>
        <tissue evidence="8">Whole sample</tissue>
    </source>
</reference>
<keyword evidence="3" id="KW-0732">Signal</keyword>
<dbReference type="RefSeq" id="XP_022328319.1">
    <property type="nucleotide sequence ID" value="XM_022472611.1"/>
</dbReference>
<protein>
    <submittedName>
        <fullName evidence="8">Probable Xaa-Pro aminopeptidase P isoform X1</fullName>
    </submittedName>
</protein>
<dbReference type="SUPFAM" id="SSF55920">
    <property type="entry name" value="Creatinase/aminopeptidase"/>
    <property type="match status" value="1"/>
</dbReference>
<keyword evidence="1" id="KW-0479">Metal-binding</keyword>
<evidence type="ECO:0000256" key="2">
    <source>
        <dbReference type="ARBA" id="ARBA00022801"/>
    </source>
</evidence>
<dbReference type="Pfam" id="PF00557">
    <property type="entry name" value="Peptidase_M24"/>
    <property type="match status" value="1"/>
</dbReference>
<evidence type="ECO:0000313" key="7">
    <source>
        <dbReference type="Proteomes" id="UP000694844"/>
    </source>
</evidence>
<feature type="signal peptide" evidence="3">
    <location>
        <begin position="1"/>
        <end position="21"/>
    </location>
</feature>
<dbReference type="PANTHER" id="PTHR43763">
    <property type="entry name" value="XAA-PRO AMINOPEPTIDASE 1"/>
    <property type="match status" value="1"/>
</dbReference>
<keyword evidence="2" id="KW-0378">Hydrolase</keyword>
<dbReference type="Proteomes" id="UP000694844">
    <property type="component" value="Chromosome 3"/>
</dbReference>
<dbReference type="Gene3D" id="3.40.350.10">
    <property type="entry name" value="Creatinase/prolidase N-terminal domain"/>
    <property type="match status" value="2"/>
</dbReference>
<dbReference type="Pfam" id="PF16189">
    <property type="entry name" value="Creatinase_N_2"/>
    <property type="match status" value="1"/>
</dbReference>
<keyword evidence="8" id="KW-0031">Aminopeptidase</keyword>
<dbReference type="InterPro" id="IPR029149">
    <property type="entry name" value="Creatin/AminoP/Spt16_N"/>
</dbReference>
<dbReference type="InterPro" id="IPR036005">
    <property type="entry name" value="Creatinase/aminopeptidase-like"/>
</dbReference>
<dbReference type="GO" id="GO:0046872">
    <property type="term" value="F:metal ion binding"/>
    <property type="evidence" value="ECO:0007669"/>
    <property type="project" value="UniProtKB-KW"/>
</dbReference>
<feature type="domain" description="Peptidase M24" evidence="4">
    <location>
        <begin position="425"/>
        <end position="652"/>
    </location>
</feature>
<dbReference type="AlphaFoldDB" id="A0A8B8DL50"/>
<dbReference type="InterPro" id="IPR050422">
    <property type="entry name" value="X-Pro_aminopeptidase_P"/>
</dbReference>
<dbReference type="InterPro" id="IPR032416">
    <property type="entry name" value="Peptidase_M24_C"/>
</dbReference>
<keyword evidence="8" id="KW-0645">Protease</keyword>
<evidence type="ECO:0000256" key="1">
    <source>
        <dbReference type="ARBA" id="ARBA00022723"/>
    </source>
</evidence>
<dbReference type="GeneID" id="111127436"/>
<evidence type="ECO:0000313" key="8">
    <source>
        <dbReference type="RefSeq" id="XP_022328319.1"/>
    </source>
</evidence>
<feature type="domain" description="Creatinase N-terminal" evidence="5">
    <location>
        <begin position="57"/>
        <end position="186"/>
    </location>
</feature>
<dbReference type="Pfam" id="PF16188">
    <property type="entry name" value="Peptidase_M24_C"/>
    <property type="match status" value="1"/>
</dbReference>
<evidence type="ECO:0000256" key="3">
    <source>
        <dbReference type="SAM" id="SignalP"/>
    </source>
</evidence>
<feature type="domain" description="Peptidase M24 C-terminal" evidence="6">
    <location>
        <begin position="659"/>
        <end position="721"/>
    </location>
</feature>
<dbReference type="InterPro" id="IPR000587">
    <property type="entry name" value="Creatinase_N"/>
</dbReference>
<sequence>MGHVISLSFLLFNFLFGKVVSFADVKYANDFFPKESIYRNENHCLQDKMKGRHVNYIRKLMREKNIQAYIICNENANLGVLTDHDRRLQAISGFSGTIGTAVITLEKAALWTDGRTFQSAIDDVDCGWTVYRKGGMDTMSLIDWIYDNVVDVTSVGACPYHMSAVWWSNFQDVFDEKNTRFVPFHQDLIDFVWTESRPSLPASQIYVHPLQFAGETWQSKVKRTLQMMNEQNADVLLLTNLDEIAWLFNLRARDFTFDPYFISFCVIDARRTKISLYLIDHEAKLNKWNDPENLIVYEFLNTSPSGECVPQDCSLDPKNHETTNTCDGKGDTSEKSDRLQFCVDVLEYSPTSVKEHLRKLSQEESVRKVWVPWTSNQAFVEDIPKEKLIMKYTPPMVLKAAKNEAEISGLKNSTLRDSVFLATYFAELEERIKEDTLVINEIEAEIRNRRKNELHNNGPSGTSLIGFGPTAEIMVPKLTEDIITGNGVFLCDMGSQYLDGTTDIARNFVYGIPTERHKDIYTRLLMTHINLARKKFAVGSTGRELESDEIRAPLREIGVDFPHEIGHMVAAHGSIVEGPASISNVTSDWRSDVAMDRHIFDCKSCSKKRSLSAEPDWRDYVLEEAMVFSNEPSFYGKGEFGMRIENTMFITKGECDTPCYSFEQLVYLPYESKLIKHEMLTTEQISWLKDYYDMVEKLVIPELKAKNDTRALRWLKERTHPDLLNSTS</sequence>
<evidence type="ECO:0000259" key="4">
    <source>
        <dbReference type="Pfam" id="PF00557"/>
    </source>
</evidence>
<dbReference type="GO" id="GO:0005737">
    <property type="term" value="C:cytoplasm"/>
    <property type="evidence" value="ECO:0007669"/>
    <property type="project" value="UniProtKB-ARBA"/>
</dbReference>
<organism evidence="7 8">
    <name type="scientific">Crassostrea virginica</name>
    <name type="common">Eastern oyster</name>
    <dbReference type="NCBI Taxonomy" id="6565"/>
    <lineage>
        <taxon>Eukaryota</taxon>
        <taxon>Metazoa</taxon>
        <taxon>Spiralia</taxon>
        <taxon>Lophotrochozoa</taxon>
        <taxon>Mollusca</taxon>
        <taxon>Bivalvia</taxon>
        <taxon>Autobranchia</taxon>
        <taxon>Pteriomorphia</taxon>
        <taxon>Ostreida</taxon>
        <taxon>Ostreoidea</taxon>
        <taxon>Ostreidae</taxon>
        <taxon>Crassostrea</taxon>
    </lineage>
</organism>
<evidence type="ECO:0000259" key="6">
    <source>
        <dbReference type="Pfam" id="PF16188"/>
    </source>
</evidence>
<dbReference type="KEGG" id="cvn:111127436"/>